<dbReference type="EMBL" id="VYSA01000008">
    <property type="protein sequence ID" value="KAA9104512.1"/>
    <property type="molecule type" value="Genomic_DNA"/>
</dbReference>
<organism evidence="1 2">
    <name type="scientific">Microbacterium rhizomatis</name>
    <dbReference type="NCBI Taxonomy" id="1631477"/>
    <lineage>
        <taxon>Bacteria</taxon>
        <taxon>Bacillati</taxon>
        <taxon>Actinomycetota</taxon>
        <taxon>Actinomycetes</taxon>
        <taxon>Micrococcales</taxon>
        <taxon>Microbacteriaceae</taxon>
        <taxon>Microbacterium</taxon>
    </lineage>
</organism>
<reference evidence="2" key="1">
    <citation type="submission" date="2019-09" db="EMBL/GenBank/DDBJ databases">
        <title>Mumia zhuanghuii sp. nov. isolated from the intestinal contents of plateau pika (Ochotona curzoniae) in the Qinghai-Tibet plateau of China.</title>
        <authorList>
            <person name="Tian Z."/>
        </authorList>
    </citation>
    <scope>NUCLEOTIDE SEQUENCE [LARGE SCALE GENOMIC DNA]</scope>
    <source>
        <strain evidence="2">JCM 30598</strain>
    </source>
</reference>
<gene>
    <name evidence="1" type="ORF">F6B43_19275</name>
</gene>
<dbReference type="Proteomes" id="UP000325827">
    <property type="component" value="Unassembled WGS sequence"/>
</dbReference>
<name>A0A5J5IWK9_9MICO</name>
<dbReference type="RefSeq" id="WP_150450711.1">
    <property type="nucleotide sequence ID" value="NZ_VYSA01000008.1"/>
</dbReference>
<protein>
    <submittedName>
        <fullName evidence="1">Uncharacterized protein</fullName>
    </submittedName>
</protein>
<comment type="caution">
    <text evidence="1">The sequence shown here is derived from an EMBL/GenBank/DDBJ whole genome shotgun (WGS) entry which is preliminary data.</text>
</comment>
<keyword evidence="2" id="KW-1185">Reference proteome</keyword>
<proteinExistence type="predicted"/>
<sequence length="113" mass="12137">MDLNEHIIAAVDRYWADDVHILGAWSDGEASACVVYSRTIDPALILGQRFEFNAAAADGTVEGYARDIAINLAEPIGAAAKASRQDQYGILWVALRGSDPPPRLPADVADRVS</sequence>
<accession>A0A5J5IWK9</accession>
<evidence type="ECO:0000313" key="2">
    <source>
        <dbReference type="Proteomes" id="UP000325827"/>
    </source>
</evidence>
<evidence type="ECO:0000313" key="1">
    <source>
        <dbReference type="EMBL" id="KAA9104512.1"/>
    </source>
</evidence>
<dbReference type="AlphaFoldDB" id="A0A5J5IWK9"/>
<dbReference type="OrthoDB" id="5087880at2"/>